<dbReference type="AlphaFoldDB" id="W1N7E7"/>
<reference evidence="2 3" key="1">
    <citation type="submission" date="2013-08" db="EMBL/GenBank/DDBJ databases">
        <title>draft genome of Halomonas huanghegensis, strain BJGMM-B45T.</title>
        <authorList>
            <person name="Miao C."/>
            <person name="Wan Y."/>
            <person name="Jin W."/>
        </authorList>
    </citation>
    <scope>NUCLEOTIDE SEQUENCE [LARGE SCALE GENOMIC DNA]</scope>
    <source>
        <strain evidence="2 3">BJGMM-B45</strain>
    </source>
</reference>
<dbReference type="Pfam" id="PF00583">
    <property type="entry name" value="Acetyltransf_1"/>
    <property type="match status" value="1"/>
</dbReference>
<dbReference type="EMBL" id="AVBC01000025">
    <property type="protein sequence ID" value="ERL51477.1"/>
    <property type="molecule type" value="Genomic_DNA"/>
</dbReference>
<organism evidence="2 3">
    <name type="scientific">Halomonas huangheensis</name>
    <dbReference type="NCBI Taxonomy" id="1178482"/>
    <lineage>
        <taxon>Bacteria</taxon>
        <taxon>Pseudomonadati</taxon>
        <taxon>Pseudomonadota</taxon>
        <taxon>Gammaproteobacteria</taxon>
        <taxon>Oceanospirillales</taxon>
        <taxon>Halomonadaceae</taxon>
        <taxon>Halomonas</taxon>
    </lineage>
</organism>
<feature type="domain" description="N-acetyltransferase" evidence="1">
    <location>
        <begin position="2"/>
        <end position="151"/>
    </location>
</feature>
<dbReference type="SUPFAM" id="SSF55729">
    <property type="entry name" value="Acyl-CoA N-acyltransferases (Nat)"/>
    <property type="match status" value="1"/>
</dbReference>
<dbReference type="PROSITE" id="PS50007">
    <property type="entry name" value="PIPLC_X_DOMAIN"/>
    <property type="match status" value="1"/>
</dbReference>
<accession>W1N7E7</accession>
<sequence length="157" mass="18177">MSSLRLAPCHEAERAQCLVRDNMAADYRRHGLEWDAEGFHSRWQQWCWRWLESVEQESVGQRLGLMAWNIDAQVLYLRELHVYSDRQGRGVGQQALALVELEALRLGCRYIRLRVLSGSRAEALYLRHGYQQLRRDPTPGGWVLGMQKALDGLELTA</sequence>
<evidence type="ECO:0000313" key="2">
    <source>
        <dbReference type="EMBL" id="ERL51477.1"/>
    </source>
</evidence>
<keyword evidence="3" id="KW-1185">Reference proteome</keyword>
<dbReference type="Proteomes" id="UP000019113">
    <property type="component" value="Unassembled WGS sequence"/>
</dbReference>
<dbReference type="Gene3D" id="3.40.630.30">
    <property type="match status" value="1"/>
</dbReference>
<comment type="caution">
    <text evidence="2">The sequence shown here is derived from an EMBL/GenBank/DDBJ whole genome shotgun (WGS) entry which is preliminary data.</text>
</comment>
<dbReference type="InterPro" id="IPR016181">
    <property type="entry name" value="Acyl_CoA_acyltransferase"/>
</dbReference>
<evidence type="ECO:0000259" key="1">
    <source>
        <dbReference type="PROSITE" id="PS51186"/>
    </source>
</evidence>
<dbReference type="RefSeq" id="WP_021818863.1">
    <property type="nucleotide sequence ID" value="NZ_AVBC01000025.1"/>
</dbReference>
<dbReference type="GO" id="GO:0016747">
    <property type="term" value="F:acyltransferase activity, transferring groups other than amino-acyl groups"/>
    <property type="evidence" value="ECO:0007669"/>
    <property type="project" value="InterPro"/>
</dbReference>
<dbReference type="STRING" id="1178482.AR456_13415"/>
<evidence type="ECO:0000313" key="3">
    <source>
        <dbReference type="Proteomes" id="UP000019113"/>
    </source>
</evidence>
<protein>
    <recommendedName>
        <fullName evidence="1">N-acetyltransferase domain-containing protein</fullName>
    </recommendedName>
</protein>
<dbReference type="KEGG" id="hhu:AR456_13415"/>
<dbReference type="OrthoDB" id="6871659at2"/>
<gene>
    <name evidence="2" type="ORF">BJB45_13740</name>
</gene>
<dbReference type="CDD" id="cd04301">
    <property type="entry name" value="NAT_SF"/>
    <property type="match status" value="1"/>
</dbReference>
<dbReference type="InterPro" id="IPR000182">
    <property type="entry name" value="GNAT_dom"/>
</dbReference>
<proteinExistence type="predicted"/>
<dbReference type="PATRIC" id="fig|1178482.3.peg.1908"/>
<name>W1N7E7_9GAMM</name>
<dbReference type="PROSITE" id="PS51186">
    <property type="entry name" value="GNAT"/>
    <property type="match status" value="1"/>
</dbReference>